<dbReference type="InterPro" id="IPR005467">
    <property type="entry name" value="His_kinase_dom"/>
</dbReference>
<accession>A0A1S1U3V3</accession>
<dbReference type="PANTHER" id="PTHR43065">
    <property type="entry name" value="SENSOR HISTIDINE KINASE"/>
    <property type="match status" value="1"/>
</dbReference>
<evidence type="ECO:0000256" key="1">
    <source>
        <dbReference type="ARBA" id="ARBA00000085"/>
    </source>
</evidence>
<dbReference type="InterPro" id="IPR036097">
    <property type="entry name" value="HisK_dim/P_sf"/>
</dbReference>
<dbReference type="Pfam" id="PF01590">
    <property type="entry name" value="GAF"/>
    <property type="match status" value="1"/>
</dbReference>
<dbReference type="InterPro" id="IPR003594">
    <property type="entry name" value="HATPase_dom"/>
</dbReference>
<dbReference type="InterPro" id="IPR003661">
    <property type="entry name" value="HisK_dim/P_dom"/>
</dbReference>
<evidence type="ECO:0000256" key="3">
    <source>
        <dbReference type="ARBA" id="ARBA00022553"/>
    </source>
</evidence>
<evidence type="ECO:0000313" key="6">
    <source>
        <dbReference type="Proteomes" id="UP000179840"/>
    </source>
</evidence>
<dbReference type="InterPro" id="IPR004358">
    <property type="entry name" value="Sig_transdc_His_kin-like_C"/>
</dbReference>
<dbReference type="Proteomes" id="UP000179840">
    <property type="component" value="Unassembled WGS sequence"/>
</dbReference>
<dbReference type="SMART" id="SM00387">
    <property type="entry name" value="HATPase_c"/>
    <property type="match status" value="1"/>
</dbReference>
<dbReference type="EC" id="2.7.13.3" evidence="2"/>
<dbReference type="SUPFAM" id="SSF55781">
    <property type="entry name" value="GAF domain-like"/>
    <property type="match status" value="1"/>
</dbReference>
<dbReference type="InterPro" id="IPR029016">
    <property type="entry name" value="GAF-like_dom_sf"/>
</dbReference>
<evidence type="ECO:0000313" key="5">
    <source>
        <dbReference type="EMBL" id="OHV95130.1"/>
    </source>
</evidence>
<gene>
    <name evidence="5" type="ORF">AKG95_22940</name>
</gene>
<dbReference type="GO" id="GO:0000155">
    <property type="term" value="F:phosphorelay sensor kinase activity"/>
    <property type="evidence" value="ECO:0007669"/>
    <property type="project" value="InterPro"/>
</dbReference>
<protein>
    <recommendedName>
        <fullName evidence="2">histidine kinase</fullName>
        <ecNumber evidence="2">2.7.13.3</ecNumber>
    </recommendedName>
</protein>
<dbReference type="Pfam" id="PF02518">
    <property type="entry name" value="HATPase_c"/>
    <property type="match status" value="1"/>
</dbReference>
<organism evidence="5 6">
    <name type="scientific">Janthinobacterium lividum</name>
    <dbReference type="NCBI Taxonomy" id="29581"/>
    <lineage>
        <taxon>Bacteria</taxon>
        <taxon>Pseudomonadati</taxon>
        <taxon>Pseudomonadota</taxon>
        <taxon>Betaproteobacteria</taxon>
        <taxon>Burkholderiales</taxon>
        <taxon>Oxalobacteraceae</taxon>
        <taxon>Janthinobacterium</taxon>
    </lineage>
</organism>
<dbReference type="SUPFAM" id="SSF55874">
    <property type="entry name" value="ATPase domain of HSP90 chaperone/DNA topoisomerase II/histidine kinase"/>
    <property type="match status" value="1"/>
</dbReference>
<keyword evidence="5" id="KW-0808">Transferase</keyword>
<dbReference type="InterPro" id="IPR036890">
    <property type="entry name" value="HATPase_C_sf"/>
</dbReference>
<dbReference type="CDD" id="cd00082">
    <property type="entry name" value="HisKA"/>
    <property type="match status" value="1"/>
</dbReference>
<dbReference type="AlphaFoldDB" id="A0A1S1U3V3"/>
<comment type="catalytic activity">
    <reaction evidence="1">
        <text>ATP + protein L-histidine = ADP + protein N-phospho-L-histidine.</text>
        <dbReference type="EC" id="2.7.13.3"/>
    </reaction>
</comment>
<dbReference type="PROSITE" id="PS50109">
    <property type="entry name" value="HIS_KIN"/>
    <property type="match status" value="1"/>
</dbReference>
<keyword evidence="5" id="KW-0418">Kinase</keyword>
<dbReference type="EMBL" id="LFKP01000011">
    <property type="protein sequence ID" value="OHV95130.1"/>
    <property type="molecule type" value="Genomic_DNA"/>
</dbReference>
<dbReference type="Gene3D" id="3.30.565.10">
    <property type="entry name" value="Histidine kinase-like ATPase, C-terminal domain"/>
    <property type="match status" value="1"/>
</dbReference>
<dbReference type="InterPro" id="IPR003018">
    <property type="entry name" value="GAF"/>
</dbReference>
<keyword evidence="3" id="KW-0597">Phosphoprotein</keyword>
<reference evidence="5 6" key="1">
    <citation type="submission" date="2015-06" db="EMBL/GenBank/DDBJ databases">
        <title>Draft genome sequencing of a biphenyl-degrading bacterium, Janthinobacterium lividum MEG1.</title>
        <authorList>
            <person name="Shimodaira J."/>
            <person name="Hatta T."/>
        </authorList>
    </citation>
    <scope>NUCLEOTIDE SEQUENCE [LARGE SCALE GENOMIC DNA]</scope>
    <source>
        <strain evidence="5 6">MEG1</strain>
    </source>
</reference>
<proteinExistence type="predicted"/>
<sequence length="460" mass="49782">MSIPLFDVNSQEPLFDPEQRRTLAEAALRSITASTAHARGDDFLRILVKDLAEALDVHYVIAGRLVRLDDGSEGIRTLALWGGDGYQPNIEYSLQHTPCQDVTCQSMCFHGSDIQRRFPFDTLLVDMRAESYVGMPLIDTDGKTLGILSAIDTRPIDENKRLLALLLLSIFSARGAAELQHQERTQQLEEIVRVRTESLLAAQANLIEQEQMAALGSLVAGVSHEVNTPIGVALTAASSMGSYADQLVQLLGGAKVSRAELVDIAEALKGAAALIERNLARAADLIGNFKQLAVDQVSEYVADLALHDYVHGLVSAHSPELRKAALGVELDIAPDCQVRLAAGKLSQILSNLLMNSARHGYPQGGPGRITIRARIEADEDEAALRWLLLEFSDDGVGLAPAVREHMFEPFFTTKRGQGGSGLGMHIVYTIVQQLGGQVCAIDCTPGCHIQIRLPLASTQA</sequence>
<dbReference type="Gene3D" id="1.10.287.130">
    <property type="match status" value="1"/>
</dbReference>
<dbReference type="Gene3D" id="3.30.450.40">
    <property type="match status" value="1"/>
</dbReference>
<evidence type="ECO:0000259" key="4">
    <source>
        <dbReference type="PROSITE" id="PS50109"/>
    </source>
</evidence>
<dbReference type="RefSeq" id="WP_071079198.1">
    <property type="nucleotide sequence ID" value="NZ_LFKP01000011.1"/>
</dbReference>
<dbReference type="SUPFAM" id="SSF47384">
    <property type="entry name" value="Homodimeric domain of signal transducing histidine kinase"/>
    <property type="match status" value="1"/>
</dbReference>
<feature type="domain" description="Histidine kinase" evidence="4">
    <location>
        <begin position="221"/>
        <end position="457"/>
    </location>
</feature>
<dbReference type="PRINTS" id="PR00344">
    <property type="entry name" value="BCTRLSENSOR"/>
</dbReference>
<evidence type="ECO:0000256" key="2">
    <source>
        <dbReference type="ARBA" id="ARBA00012438"/>
    </source>
</evidence>
<name>A0A1S1U3V3_9BURK</name>
<comment type="caution">
    <text evidence="5">The sequence shown here is derived from an EMBL/GenBank/DDBJ whole genome shotgun (WGS) entry which is preliminary data.</text>
</comment>